<keyword evidence="2" id="KW-1185">Reference proteome</keyword>
<evidence type="ECO:0000313" key="1">
    <source>
        <dbReference type="EnsemblPlants" id="PGSC0003DMT400071188"/>
    </source>
</evidence>
<organism evidence="1 2">
    <name type="scientific">Solanum tuberosum</name>
    <name type="common">Potato</name>
    <dbReference type="NCBI Taxonomy" id="4113"/>
    <lineage>
        <taxon>Eukaryota</taxon>
        <taxon>Viridiplantae</taxon>
        <taxon>Streptophyta</taxon>
        <taxon>Embryophyta</taxon>
        <taxon>Tracheophyta</taxon>
        <taxon>Spermatophyta</taxon>
        <taxon>Magnoliopsida</taxon>
        <taxon>eudicotyledons</taxon>
        <taxon>Gunneridae</taxon>
        <taxon>Pentapetalae</taxon>
        <taxon>asterids</taxon>
        <taxon>lamiids</taxon>
        <taxon>Solanales</taxon>
        <taxon>Solanaceae</taxon>
        <taxon>Solanoideae</taxon>
        <taxon>Solaneae</taxon>
        <taxon>Solanum</taxon>
    </lineage>
</organism>
<proteinExistence type="predicted"/>
<dbReference type="AlphaFoldDB" id="M1CNC2"/>
<dbReference type="PANTHER" id="PTHR31426">
    <property type="entry name" value="GROUP II INTRON SPLICING FACTOR CRS1-LIKE"/>
    <property type="match status" value="1"/>
</dbReference>
<evidence type="ECO:0000313" key="2">
    <source>
        <dbReference type="Proteomes" id="UP000011115"/>
    </source>
</evidence>
<accession>M1CNC2</accession>
<sequence>MLRRGFFFPATLCKSRQLHHLLCCRFIFQPVLPHSVPQQTSVFNAVCKVFEREVIVGPRLIVQKWDFGLIDSGRYYCTAGKAGEGETSNGGGNDVVAESSGEFKEDKIKRKKLKGKRQVVKWLKFFRWKKKKEFQRMTAEERILFKLRKVMLFL</sequence>
<gene>
    <name evidence="1" type="primary">LOC102593888</name>
</gene>
<reference evidence="1" key="2">
    <citation type="submission" date="2015-06" db="UniProtKB">
        <authorList>
            <consortium name="EnsemblPlants"/>
        </authorList>
    </citation>
    <scope>IDENTIFICATION</scope>
    <source>
        <strain evidence="1">DM1-3 516 R44</strain>
    </source>
</reference>
<dbReference type="EnsemblPlants" id="PGSC0003DMT400071188">
    <property type="protein sequence ID" value="PGSC0003DMT400071188"/>
    <property type="gene ID" value="PGSC0003DMG401027685"/>
</dbReference>
<name>M1CNC2_SOLTU</name>
<dbReference type="Proteomes" id="UP000011115">
    <property type="component" value="Unassembled WGS sequence"/>
</dbReference>
<reference evidence="2" key="1">
    <citation type="journal article" date="2011" name="Nature">
        <title>Genome sequence and analysis of the tuber crop potato.</title>
        <authorList>
            <consortium name="The Potato Genome Sequencing Consortium"/>
        </authorList>
    </citation>
    <scope>NUCLEOTIDE SEQUENCE [LARGE SCALE GENOMIC DNA]</scope>
    <source>
        <strain evidence="2">cv. DM1-3 516 R44</strain>
    </source>
</reference>
<dbReference type="InterPro" id="IPR040286">
    <property type="entry name" value="At3g25440-like"/>
</dbReference>
<protein>
    <submittedName>
        <fullName evidence="1">Uncharacterized CRM domain-containing protein, chloroplastic</fullName>
    </submittedName>
</protein>
<dbReference type="Gramene" id="PGSC0003DMT400071188">
    <property type="protein sequence ID" value="PGSC0003DMT400071188"/>
    <property type="gene ID" value="PGSC0003DMG401027685"/>
</dbReference>
<dbReference type="ExpressionAtlas" id="M1CNC2">
    <property type="expression patterns" value="baseline"/>
</dbReference>
<dbReference type="PANTHER" id="PTHR31426:SF5">
    <property type="entry name" value="OS04G0492900 PROTEIN"/>
    <property type="match status" value="1"/>
</dbReference>
<dbReference type="HOGENOM" id="CLU_1707394_0_0_1"/>